<accession>A0ABY1KID8</accession>
<name>A0ABY1KID8_9FLAO</name>
<evidence type="ECO:0000313" key="1">
    <source>
        <dbReference type="EMBL" id="SIS38582.1"/>
    </source>
</evidence>
<dbReference type="Gene3D" id="2.20.110.10">
    <property type="entry name" value="Histone H3 K4-specific methyltransferase SET7/9 N-terminal domain"/>
    <property type="match status" value="2"/>
</dbReference>
<organism evidence="1 2">
    <name type="scientific">Zobellia uliginosa</name>
    <dbReference type="NCBI Taxonomy" id="143224"/>
    <lineage>
        <taxon>Bacteria</taxon>
        <taxon>Pseudomonadati</taxon>
        <taxon>Bacteroidota</taxon>
        <taxon>Flavobacteriia</taxon>
        <taxon>Flavobacteriales</taxon>
        <taxon>Flavobacteriaceae</taxon>
        <taxon>Zobellia</taxon>
    </lineage>
</organism>
<gene>
    <name evidence="1" type="ORF">SAMN05421766_101303</name>
</gene>
<dbReference type="RefSeq" id="WP_139327568.1">
    <property type="nucleotide sequence ID" value="NZ_FTOB01000001.1"/>
</dbReference>
<protein>
    <recommendedName>
        <fullName evidence="3">Antitoxin component YwqK of the YwqJK toxin-antitoxin module</fullName>
    </recommendedName>
</protein>
<sequence length="198" mass="22646">MRYLLLVYFSTMTLLSAQKKMEPITTPIGSLDIIAKNVDGKLKYCSPKGKALGGKYSISIRKEKEKKQDYDGEGNDIPNTPFKGLKTDFNQLGSFVKGYKNGLWKTTFKNKLIKTENFKNGLLFGVYKVYNTNGNMLYTTNFGLNGDGRFKDFYYKSGILREEGSYKNGKKEGEWCYYDETGQSKTVKHYKEGVLQEK</sequence>
<comment type="caution">
    <text evidence="1">The sequence shown here is derived from an EMBL/GenBank/DDBJ whole genome shotgun (WGS) entry which is preliminary data.</text>
</comment>
<reference evidence="1 2" key="1">
    <citation type="submission" date="2017-01" db="EMBL/GenBank/DDBJ databases">
        <authorList>
            <person name="Varghese N."/>
            <person name="Submissions S."/>
        </authorList>
    </citation>
    <scope>NUCLEOTIDE SEQUENCE [LARGE SCALE GENOMIC DNA]</scope>
    <source>
        <strain evidence="1 2">DSM 2061</strain>
    </source>
</reference>
<dbReference type="EMBL" id="FTOB01000001">
    <property type="protein sequence ID" value="SIS38582.1"/>
    <property type="molecule type" value="Genomic_DNA"/>
</dbReference>
<dbReference type="SUPFAM" id="SSF82185">
    <property type="entry name" value="Histone H3 K4-specific methyltransferase SET7/9 N-terminal domain"/>
    <property type="match status" value="1"/>
</dbReference>
<evidence type="ECO:0000313" key="2">
    <source>
        <dbReference type="Proteomes" id="UP000185728"/>
    </source>
</evidence>
<dbReference type="Proteomes" id="UP000185728">
    <property type="component" value="Unassembled WGS sequence"/>
</dbReference>
<proteinExistence type="predicted"/>
<dbReference type="InterPro" id="IPR011652">
    <property type="entry name" value="MORN_2"/>
</dbReference>
<evidence type="ECO:0008006" key="3">
    <source>
        <dbReference type="Google" id="ProtNLM"/>
    </source>
</evidence>
<keyword evidence="2" id="KW-1185">Reference proteome</keyword>
<dbReference type="Pfam" id="PF07661">
    <property type="entry name" value="MORN_2"/>
    <property type="match status" value="2"/>
</dbReference>